<evidence type="ECO:0000313" key="2">
    <source>
        <dbReference type="Proteomes" id="UP000234474"/>
    </source>
</evidence>
<dbReference type="GeneID" id="36528871"/>
<reference evidence="2" key="1">
    <citation type="journal article" date="2018" name="Proc. Natl. Acad. Sci. U.S.A.">
        <title>Linking secondary metabolites to gene clusters through genome sequencing of six diverse Aspergillus species.</title>
        <authorList>
            <person name="Kaerboelling I."/>
            <person name="Vesth T.C."/>
            <person name="Frisvad J.C."/>
            <person name="Nybo J.L."/>
            <person name="Theobald S."/>
            <person name="Kuo A."/>
            <person name="Bowyer P."/>
            <person name="Matsuda Y."/>
            <person name="Mondo S."/>
            <person name="Lyhne E.K."/>
            <person name="Kogle M.E."/>
            <person name="Clum A."/>
            <person name="Lipzen A."/>
            <person name="Salamov A."/>
            <person name="Ngan C.Y."/>
            <person name="Daum C."/>
            <person name="Chiniquy J."/>
            <person name="Barry K."/>
            <person name="LaButti K."/>
            <person name="Haridas S."/>
            <person name="Simmons B.A."/>
            <person name="Magnuson J.K."/>
            <person name="Mortensen U.H."/>
            <person name="Larsen T.O."/>
            <person name="Grigoriev I.V."/>
            <person name="Baker S.E."/>
            <person name="Andersen M.R."/>
        </authorList>
    </citation>
    <scope>NUCLEOTIDE SEQUENCE [LARGE SCALE GENOMIC DNA]</scope>
    <source>
        <strain evidence="2">IBT 16806</strain>
    </source>
</reference>
<name>A0A2I1BZZ0_ASPN1</name>
<comment type="caution">
    <text evidence="1">The sequence shown here is derived from an EMBL/GenBank/DDBJ whole genome shotgun (WGS) entry which is preliminary data.</text>
</comment>
<keyword evidence="2" id="KW-1185">Reference proteome</keyword>
<dbReference type="VEuPathDB" id="FungiDB:P174DRAFT_278878"/>
<gene>
    <name evidence="1" type="ORF">P174DRAFT_278878</name>
</gene>
<dbReference type="AlphaFoldDB" id="A0A2I1BZZ0"/>
<sequence>MIDLEDKHCGKELAGIYNIITIASKVNKLAPREATVDQFPSDVRLDVEVEHLTDAGLTVPVQLTIWVTVITVTGLTIEGMWVDLRAMILPETQSGILLNNEEKEAAGEEVGDEAEEEAGVAAEVATHHTKALNHANNSLEALQSIIGSTWGALLEAMHVIYYGVVIPQLLYRVMA</sequence>
<protein>
    <submittedName>
        <fullName evidence="1">Uncharacterized protein</fullName>
    </submittedName>
</protein>
<proteinExistence type="predicted"/>
<dbReference type="EMBL" id="MSZS01000007">
    <property type="protein sequence ID" value="PKX90950.1"/>
    <property type="molecule type" value="Genomic_DNA"/>
</dbReference>
<accession>A0A2I1BZZ0</accession>
<evidence type="ECO:0000313" key="1">
    <source>
        <dbReference type="EMBL" id="PKX90950.1"/>
    </source>
</evidence>
<organism evidence="1 2">
    <name type="scientific">Aspergillus novofumigatus (strain IBT 16806)</name>
    <dbReference type="NCBI Taxonomy" id="1392255"/>
    <lineage>
        <taxon>Eukaryota</taxon>
        <taxon>Fungi</taxon>
        <taxon>Dikarya</taxon>
        <taxon>Ascomycota</taxon>
        <taxon>Pezizomycotina</taxon>
        <taxon>Eurotiomycetes</taxon>
        <taxon>Eurotiomycetidae</taxon>
        <taxon>Eurotiales</taxon>
        <taxon>Aspergillaceae</taxon>
        <taxon>Aspergillus</taxon>
        <taxon>Aspergillus subgen. Fumigati</taxon>
    </lineage>
</organism>
<dbReference type="Proteomes" id="UP000234474">
    <property type="component" value="Unassembled WGS sequence"/>
</dbReference>
<dbReference type="OrthoDB" id="4508874at2759"/>
<dbReference type="RefSeq" id="XP_024679545.1">
    <property type="nucleotide sequence ID" value="XM_024821545.1"/>
</dbReference>